<feature type="region of interest" description="Disordered" evidence="1">
    <location>
        <begin position="1"/>
        <end position="23"/>
    </location>
</feature>
<evidence type="ECO:0000313" key="2">
    <source>
        <dbReference type="EMBL" id="CAK61007.1"/>
    </source>
</evidence>
<dbReference type="InParanoid" id="A0BR40"/>
<gene>
    <name evidence="2" type="ORF">GSPATT00031236001</name>
</gene>
<dbReference type="GeneID" id="5014189"/>
<dbReference type="EMBL" id="CT868010">
    <property type="protein sequence ID" value="CAK61007.1"/>
    <property type="molecule type" value="Genomic_DNA"/>
</dbReference>
<reference evidence="2 3" key="1">
    <citation type="journal article" date="2006" name="Nature">
        <title>Global trends of whole-genome duplications revealed by the ciliate Paramecium tetraurelia.</title>
        <authorList>
            <consortium name="Genoscope"/>
            <person name="Aury J.-M."/>
            <person name="Jaillon O."/>
            <person name="Duret L."/>
            <person name="Noel B."/>
            <person name="Jubin C."/>
            <person name="Porcel B.M."/>
            <person name="Segurens B."/>
            <person name="Daubin V."/>
            <person name="Anthouard V."/>
            <person name="Aiach N."/>
            <person name="Arnaiz O."/>
            <person name="Billaut A."/>
            <person name="Beisson J."/>
            <person name="Blanc I."/>
            <person name="Bouhouche K."/>
            <person name="Camara F."/>
            <person name="Duharcourt S."/>
            <person name="Guigo R."/>
            <person name="Gogendeau D."/>
            <person name="Katinka M."/>
            <person name="Keller A.-M."/>
            <person name="Kissmehl R."/>
            <person name="Klotz C."/>
            <person name="Koll F."/>
            <person name="Le Moue A."/>
            <person name="Lepere C."/>
            <person name="Malinsky S."/>
            <person name="Nowacki M."/>
            <person name="Nowak J.K."/>
            <person name="Plattner H."/>
            <person name="Poulain J."/>
            <person name="Ruiz F."/>
            <person name="Serrano V."/>
            <person name="Zagulski M."/>
            <person name="Dessen P."/>
            <person name="Betermier M."/>
            <person name="Weissenbach J."/>
            <person name="Scarpelli C."/>
            <person name="Schachter V."/>
            <person name="Sperling L."/>
            <person name="Meyer E."/>
            <person name="Cohen J."/>
            <person name="Wincker P."/>
        </authorList>
    </citation>
    <scope>NUCLEOTIDE SEQUENCE [LARGE SCALE GENOMIC DNA]</scope>
    <source>
        <strain evidence="2 3">Stock d4-2</strain>
    </source>
</reference>
<sequence>MDPHSENYYLYGEEDHHSEQPEKVQLQENLNYTAPQKKDKEDDEDILIQNKDLQLQNQKTQRIRLFMRQDKFGIRFIAKSLDSSVYQIPLFDSTQNCRKVFVLDIQKCFI</sequence>
<dbReference type="RefSeq" id="XP_001428405.1">
    <property type="nucleotide sequence ID" value="XM_001428368.1"/>
</dbReference>
<keyword evidence="3" id="KW-1185">Reference proteome</keyword>
<dbReference type="HOGENOM" id="CLU_2175947_0_0_1"/>
<evidence type="ECO:0000313" key="3">
    <source>
        <dbReference type="Proteomes" id="UP000000600"/>
    </source>
</evidence>
<feature type="compositionally biased region" description="Basic and acidic residues" evidence="1">
    <location>
        <begin position="13"/>
        <end position="22"/>
    </location>
</feature>
<dbReference type="AlphaFoldDB" id="A0BR40"/>
<accession>A0BR40</accession>
<dbReference type="Proteomes" id="UP000000600">
    <property type="component" value="Unassembled WGS sequence"/>
</dbReference>
<proteinExistence type="predicted"/>
<name>A0BR40_PARTE</name>
<organism evidence="2 3">
    <name type="scientific">Paramecium tetraurelia</name>
    <dbReference type="NCBI Taxonomy" id="5888"/>
    <lineage>
        <taxon>Eukaryota</taxon>
        <taxon>Sar</taxon>
        <taxon>Alveolata</taxon>
        <taxon>Ciliophora</taxon>
        <taxon>Intramacronucleata</taxon>
        <taxon>Oligohymenophorea</taxon>
        <taxon>Peniculida</taxon>
        <taxon>Parameciidae</taxon>
        <taxon>Paramecium</taxon>
    </lineage>
</organism>
<dbReference type="KEGG" id="ptm:GSPATT00031236001"/>
<evidence type="ECO:0000256" key="1">
    <source>
        <dbReference type="SAM" id="MobiDB-lite"/>
    </source>
</evidence>
<protein>
    <submittedName>
        <fullName evidence="2">Uncharacterized protein</fullName>
    </submittedName>
</protein>